<dbReference type="PROSITE" id="PS01124">
    <property type="entry name" value="HTH_ARAC_FAMILY_2"/>
    <property type="match status" value="1"/>
</dbReference>
<dbReference type="EMBL" id="JABMKX010000007">
    <property type="protein sequence ID" value="NQX46609.1"/>
    <property type="molecule type" value="Genomic_DNA"/>
</dbReference>
<dbReference type="Gene3D" id="2.60.120.10">
    <property type="entry name" value="Jelly Rolls"/>
    <property type="match status" value="1"/>
</dbReference>
<dbReference type="PANTHER" id="PTHR43280">
    <property type="entry name" value="ARAC-FAMILY TRANSCRIPTIONAL REGULATOR"/>
    <property type="match status" value="1"/>
</dbReference>
<dbReference type="Proteomes" id="UP000711047">
    <property type="component" value="Unassembled WGS sequence"/>
</dbReference>
<name>A0ABX2DRA3_9BACL</name>
<keyword evidence="2" id="KW-0238">DNA-binding</keyword>
<feature type="domain" description="HTH araC/xylS-type" evidence="4">
    <location>
        <begin position="199"/>
        <end position="306"/>
    </location>
</feature>
<dbReference type="PRINTS" id="PR00032">
    <property type="entry name" value="HTHARAC"/>
</dbReference>
<dbReference type="SUPFAM" id="SSF51215">
    <property type="entry name" value="Regulatory protein AraC"/>
    <property type="match status" value="1"/>
</dbReference>
<gene>
    <name evidence="5" type="ORF">HQN87_14815</name>
</gene>
<dbReference type="InterPro" id="IPR003313">
    <property type="entry name" value="AraC-bd"/>
</dbReference>
<accession>A0ABX2DRA3</accession>
<dbReference type="Pfam" id="PF02311">
    <property type="entry name" value="AraC_binding"/>
    <property type="match status" value="1"/>
</dbReference>
<dbReference type="InterPro" id="IPR018060">
    <property type="entry name" value="HTH_AraC"/>
</dbReference>
<dbReference type="SUPFAM" id="SSF46689">
    <property type="entry name" value="Homeodomain-like"/>
    <property type="match status" value="1"/>
</dbReference>
<dbReference type="Pfam" id="PF12833">
    <property type="entry name" value="HTH_18"/>
    <property type="match status" value="1"/>
</dbReference>
<evidence type="ECO:0000313" key="6">
    <source>
        <dbReference type="Proteomes" id="UP000711047"/>
    </source>
</evidence>
<sequence length="309" mass="36316">MIVMIIKSKFSHQRTHEFEEYYLPNIHTSLYVHEAHWRKVPASWSYPAHEESIFEINYVIEGVQLCKLNNQRHILQAGDFIIIRPFEMHENFCASESGLTYFCLHFDLNDILFRKMLCNTENTFFPKENENAYGIRQSIEKLIQLCGDKNKDCLASRLDIVSASISLFREMGKCLSDSETKRRPDTSIRNIQMAHFASERIMKLAPPSITRHEPSMERQFTNVVSKIAAELAISRTYLYRIFSQTFGMSPRQYLSSLILDNAKFMLLEDHKSIEEVAYNLGYYDVSHFSRQFKRWTGMTPSQYRNKMNL</sequence>
<comment type="caution">
    <text evidence="5">The sequence shown here is derived from an EMBL/GenBank/DDBJ whole genome shotgun (WGS) entry which is preliminary data.</text>
</comment>
<proteinExistence type="predicted"/>
<keyword evidence="1" id="KW-0805">Transcription regulation</keyword>
<dbReference type="InterPro" id="IPR014710">
    <property type="entry name" value="RmlC-like_jellyroll"/>
</dbReference>
<reference evidence="5 6" key="1">
    <citation type="submission" date="2020-05" db="EMBL/GenBank/DDBJ databases">
        <title>Paenibacillus glebae, sp. nov., Paenibacillus humi sp. nov., Paenibacillus pedi sp. nov., Paenibacillus terrestris sp. nov. and Paenibacillus terricola sp. nov., isolated from a forest top soil sample.</title>
        <authorList>
            <person name="Qi S."/>
            <person name="Carlier A."/>
            <person name="Cnockaert M."/>
            <person name="Vandamme P."/>
        </authorList>
    </citation>
    <scope>NUCLEOTIDE SEQUENCE [LARGE SCALE GENOMIC DNA]</scope>
    <source>
        <strain evidence="5 6">LMG 29502</strain>
    </source>
</reference>
<evidence type="ECO:0000256" key="3">
    <source>
        <dbReference type="ARBA" id="ARBA00023163"/>
    </source>
</evidence>
<evidence type="ECO:0000256" key="1">
    <source>
        <dbReference type="ARBA" id="ARBA00023015"/>
    </source>
</evidence>
<evidence type="ECO:0000256" key="2">
    <source>
        <dbReference type="ARBA" id="ARBA00023125"/>
    </source>
</evidence>
<evidence type="ECO:0000313" key="5">
    <source>
        <dbReference type="EMBL" id="NQX46609.1"/>
    </source>
</evidence>
<dbReference type="PANTHER" id="PTHR43280:SF2">
    <property type="entry name" value="HTH-TYPE TRANSCRIPTIONAL REGULATOR EXSA"/>
    <property type="match status" value="1"/>
</dbReference>
<protein>
    <submittedName>
        <fullName evidence="5">AraC family transcriptional regulator</fullName>
    </submittedName>
</protein>
<keyword evidence="6" id="KW-1185">Reference proteome</keyword>
<dbReference type="InterPro" id="IPR009057">
    <property type="entry name" value="Homeodomain-like_sf"/>
</dbReference>
<keyword evidence="3" id="KW-0804">Transcription</keyword>
<dbReference type="InterPro" id="IPR037923">
    <property type="entry name" value="HTH-like"/>
</dbReference>
<dbReference type="Gene3D" id="1.10.10.60">
    <property type="entry name" value="Homeodomain-like"/>
    <property type="match status" value="2"/>
</dbReference>
<evidence type="ECO:0000259" key="4">
    <source>
        <dbReference type="PROSITE" id="PS01124"/>
    </source>
</evidence>
<dbReference type="SMART" id="SM00342">
    <property type="entry name" value="HTH_ARAC"/>
    <property type="match status" value="1"/>
</dbReference>
<organism evidence="5 6">
    <name type="scientific">Paenibacillus tritici</name>
    <dbReference type="NCBI Taxonomy" id="1873425"/>
    <lineage>
        <taxon>Bacteria</taxon>
        <taxon>Bacillati</taxon>
        <taxon>Bacillota</taxon>
        <taxon>Bacilli</taxon>
        <taxon>Bacillales</taxon>
        <taxon>Paenibacillaceae</taxon>
        <taxon>Paenibacillus</taxon>
    </lineage>
</organism>
<dbReference type="InterPro" id="IPR020449">
    <property type="entry name" value="Tscrpt_reg_AraC-type_HTH"/>
</dbReference>